<dbReference type="InterPro" id="IPR001962">
    <property type="entry name" value="Asn_synthase"/>
</dbReference>
<evidence type="ECO:0000259" key="4">
    <source>
        <dbReference type="Pfam" id="PF00733"/>
    </source>
</evidence>
<protein>
    <recommendedName>
        <fullName evidence="2">asparagine synthase (glutamine-hydrolyzing)</fullName>
        <ecNumber evidence="2">6.3.5.4</ecNumber>
    </recommendedName>
</protein>
<dbReference type="SUPFAM" id="SSF52402">
    <property type="entry name" value="Adenine nucleotide alpha hydrolases-like"/>
    <property type="match status" value="1"/>
</dbReference>
<evidence type="ECO:0000313" key="5">
    <source>
        <dbReference type="EMBL" id="MCF4102651.1"/>
    </source>
</evidence>
<proteinExistence type="predicted"/>
<dbReference type="SUPFAM" id="SSF56235">
    <property type="entry name" value="N-terminal nucleophile aminohydrolases (Ntn hydrolases)"/>
    <property type="match status" value="1"/>
</dbReference>
<dbReference type="Gene3D" id="3.60.20.10">
    <property type="entry name" value="Glutamine Phosphoribosylpyrophosphate, subunit 1, domain 1"/>
    <property type="match status" value="1"/>
</dbReference>
<comment type="caution">
    <text evidence="5">The sequence shown here is derived from an EMBL/GenBank/DDBJ whole genome shotgun (WGS) entry which is preliminary data.</text>
</comment>
<sequence>MYIIKISNKKKDFCFPELENEKIIYFENFIININYDDFLNNYKESTTEVSFVETPTGKSSLRAQDNSELDFVKMLLNKVTGNLEIEKKILSGRKVYYHYSENQIIFSSHINLLRKAGVELIENSEILPEFFVHRFVTAPNTFYKNIYQLKPSETIVIKFSNRTLDLVKDVDYSPFKKSSNKELVYSHGDNYQEKIKKLLEKSLTNLSPVKDRVTSMLSGGLDSSILYKILYHKFNISTSFSTCYPFDNKKIGEAQYAKTAADYFKADHQHKDFSNNDYVRGVIESIYLAEEPLFHLQTVMFNLLFKNMPNNKIVISGQGADGFFGSPSHNRLYNSNKLKYRLLSFSPLPKIIWKFGNYNLSKELNIAKRYRNTRYLPLKDKNHFIWSIGNQGDKKWVAKYFKVSEEEINSNRLQLVESLSDKSMYEIMTSLDFIGDKSATEGIWSKIAEAHKNIIYYPFNNEELIKYNMSLPWNLKLKTMKGLLHYVARQNDVPDFIINRKKKGFFVSPTDWLSHGIMNSLIPLAGKVIDIEVLKELQETSKGFLFWNFLNYAIWKRLFINNESVDSLINELDLK</sequence>
<feature type="domain" description="Asparagine synthetase" evidence="4">
    <location>
        <begin position="195"/>
        <end position="519"/>
    </location>
</feature>
<name>A0ABS9EIH2_9FLAO</name>
<comment type="catalytic activity">
    <reaction evidence="3">
        <text>L-aspartate + L-glutamine + ATP + H2O = L-asparagine + L-glutamate + AMP + diphosphate + H(+)</text>
        <dbReference type="Rhea" id="RHEA:12228"/>
        <dbReference type="ChEBI" id="CHEBI:15377"/>
        <dbReference type="ChEBI" id="CHEBI:15378"/>
        <dbReference type="ChEBI" id="CHEBI:29985"/>
        <dbReference type="ChEBI" id="CHEBI:29991"/>
        <dbReference type="ChEBI" id="CHEBI:30616"/>
        <dbReference type="ChEBI" id="CHEBI:33019"/>
        <dbReference type="ChEBI" id="CHEBI:58048"/>
        <dbReference type="ChEBI" id="CHEBI:58359"/>
        <dbReference type="ChEBI" id="CHEBI:456215"/>
        <dbReference type="EC" id="6.3.5.4"/>
    </reaction>
</comment>
<gene>
    <name evidence="5" type="ORF">L1I30_13320</name>
</gene>
<evidence type="ECO:0000256" key="2">
    <source>
        <dbReference type="ARBA" id="ARBA00012737"/>
    </source>
</evidence>
<evidence type="ECO:0000256" key="3">
    <source>
        <dbReference type="ARBA" id="ARBA00048741"/>
    </source>
</evidence>
<dbReference type="InterPro" id="IPR051786">
    <property type="entry name" value="ASN_synthetase/amidase"/>
</dbReference>
<dbReference type="InterPro" id="IPR014729">
    <property type="entry name" value="Rossmann-like_a/b/a_fold"/>
</dbReference>
<dbReference type="EC" id="6.3.5.4" evidence="2"/>
<dbReference type="RefSeq" id="WP_236134794.1">
    <property type="nucleotide sequence ID" value="NZ_JAKGTH010000011.1"/>
</dbReference>
<dbReference type="PANTHER" id="PTHR43284:SF1">
    <property type="entry name" value="ASPARAGINE SYNTHETASE"/>
    <property type="match status" value="1"/>
</dbReference>
<dbReference type="PANTHER" id="PTHR43284">
    <property type="entry name" value="ASPARAGINE SYNTHETASE (GLUTAMINE-HYDROLYZING)"/>
    <property type="match status" value="1"/>
</dbReference>
<accession>A0ABS9EIH2</accession>
<dbReference type="Gene3D" id="3.40.50.620">
    <property type="entry name" value="HUPs"/>
    <property type="match status" value="1"/>
</dbReference>
<reference evidence="5" key="1">
    <citation type="submission" date="2022-01" db="EMBL/GenBank/DDBJ databases">
        <title>Gillisia lutea sp. nov., isolated from marine plastic residues from the Malvarosa beach (Valencia, Spain).</title>
        <authorList>
            <person name="Vidal-Verdu A."/>
            <person name="Molina-Menor E."/>
            <person name="Satari L."/>
            <person name="Pascual J."/>
            <person name="Pereto J."/>
            <person name="Porcar M."/>
        </authorList>
    </citation>
    <scope>NUCLEOTIDE SEQUENCE</scope>
    <source>
        <strain evidence="5">M10.2A</strain>
    </source>
</reference>
<evidence type="ECO:0000256" key="1">
    <source>
        <dbReference type="ARBA" id="ARBA00005187"/>
    </source>
</evidence>
<dbReference type="Proteomes" id="UP001179363">
    <property type="component" value="Unassembled WGS sequence"/>
</dbReference>
<dbReference type="InterPro" id="IPR029055">
    <property type="entry name" value="Ntn_hydrolases_N"/>
</dbReference>
<comment type="pathway">
    <text evidence="1">Amino-acid biosynthesis; L-asparagine biosynthesis; L-asparagine from L-aspartate (L-Gln route): step 1/1.</text>
</comment>
<dbReference type="Pfam" id="PF00733">
    <property type="entry name" value="Asn_synthase"/>
    <property type="match status" value="1"/>
</dbReference>
<organism evidence="5 6">
    <name type="scientific">Gillisia lutea</name>
    <dbReference type="NCBI Taxonomy" id="2909668"/>
    <lineage>
        <taxon>Bacteria</taxon>
        <taxon>Pseudomonadati</taxon>
        <taxon>Bacteroidota</taxon>
        <taxon>Flavobacteriia</taxon>
        <taxon>Flavobacteriales</taxon>
        <taxon>Flavobacteriaceae</taxon>
        <taxon>Gillisia</taxon>
    </lineage>
</organism>
<dbReference type="EMBL" id="JAKGTH010000011">
    <property type="protein sequence ID" value="MCF4102651.1"/>
    <property type="molecule type" value="Genomic_DNA"/>
</dbReference>
<keyword evidence="6" id="KW-1185">Reference proteome</keyword>
<evidence type="ECO:0000313" key="6">
    <source>
        <dbReference type="Proteomes" id="UP001179363"/>
    </source>
</evidence>